<keyword evidence="2 3" id="KW-0802">TPR repeat</keyword>
<dbReference type="InterPro" id="IPR019734">
    <property type="entry name" value="TPR_rpt"/>
</dbReference>
<dbReference type="AlphaFoldDB" id="A0A1F5EH09"/>
<dbReference type="EMBL" id="MFAC01000021">
    <property type="protein sequence ID" value="OGD66707.1"/>
    <property type="molecule type" value="Genomic_DNA"/>
</dbReference>
<accession>A0A1F5EH09</accession>
<dbReference type="PANTHER" id="PTHR44858">
    <property type="entry name" value="TETRATRICOPEPTIDE REPEAT PROTEIN 6"/>
    <property type="match status" value="1"/>
</dbReference>
<dbReference type="InterPro" id="IPR050498">
    <property type="entry name" value="Ycf3"/>
</dbReference>
<evidence type="ECO:0000256" key="4">
    <source>
        <dbReference type="SAM" id="Phobius"/>
    </source>
</evidence>
<feature type="transmembrane region" description="Helical" evidence="4">
    <location>
        <begin position="409"/>
        <end position="427"/>
    </location>
</feature>
<dbReference type="SMART" id="SM00028">
    <property type="entry name" value="TPR"/>
    <property type="match status" value="4"/>
</dbReference>
<keyword evidence="4" id="KW-1133">Transmembrane helix</keyword>
<dbReference type="Proteomes" id="UP000186029">
    <property type="component" value="Unassembled WGS sequence"/>
</dbReference>
<feature type="transmembrane region" description="Helical" evidence="4">
    <location>
        <begin position="20"/>
        <end position="38"/>
    </location>
</feature>
<keyword evidence="4" id="KW-0812">Transmembrane</keyword>
<evidence type="ECO:0000313" key="5">
    <source>
        <dbReference type="EMBL" id="OGD66707.1"/>
    </source>
</evidence>
<dbReference type="Pfam" id="PF13181">
    <property type="entry name" value="TPR_8"/>
    <property type="match status" value="1"/>
</dbReference>
<protein>
    <submittedName>
        <fullName evidence="5">Uncharacterized protein</fullName>
    </submittedName>
</protein>
<proteinExistence type="predicted"/>
<dbReference type="SUPFAM" id="SSF81901">
    <property type="entry name" value="HCP-like"/>
    <property type="match status" value="1"/>
</dbReference>
<feature type="repeat" description="TPR" evidence="3">
    <location>
        <begin position="734"/>
        <end position="767"/>
    </location>
</feature>
<evidence type="ECO:0000256" key="3">
    <source>
        <dbReference type="PROSITE-ProRule" id="PRU00339"/>
    </source>
</evidence>
<dbReference type="PANTHER" id="PTHR44858:SF1">
    <property type="entry name" value="UDP-N-ACETYLGLUCOSAMINE--PEPTIDE N-ACETYLGLUCOSAMINYLTRANSFERASE SPINDLY-RELATED"/>
    <property type="match status" value="1"/>
</dbReference>
<feature type="transmembrane region" description="Helical" evidence="4">
    <location>
        <begin position="114"/>
        <end position="132"/>
    </location>
</feature>
<feature type="transmembrane region" description="Helical" evidence="4">
    <location>
        <begin position="374"/>
        <end position="397"/>
    </location>
</feature>
<keyword evidence="1" id="KW-0677">Repeat</keyword>
<evidence type="ECO:0000256" key="2">
    <source>
        <dbReference type="ARBA" id="ARBA00022803"/>
    </source>
</evidence>
<sequence length="804" mass="90547">MEYATLNTEDKDKTPFLENLSLYIITGVVFLLPIFFIPSISVPFLFTKSLLIFISILSAFFLFLISKLKRGVLTLPRNLIILTAWTIPLAYFISSLFSGNIGKSLLGQGFEIDTFGFFAVMALMLSIVPLLFRTKESIFRIYITFGFSFLLLVLFQGLRLLFGDNFLSFGIFIDSTANLIGKWNDLGIFFGLILMLSLITMEGLSLNKTHKIIMYIIFALCLFFLSVINFFSVWIVLGIFALGLFIYNLSRNKIKSAGDDMSLDNQTIIVQQHSNKTLTASLIVLIISVAFIIQGTLIGGYFSSIFKTSQIEARPSWQSTIDIAKNTYDKNILFGSGPNTFVNQWTLFKPQSINNTLFWNIDFNSGIGAVPTSFITAGLLGGIAWFAFFIIFLYSGFRILIINSIENISSYYLSLSLFLSSLYLWIFTVIYTPNAVIITFAFLLTGMYIASLRYMPTAPIEKEISFVSNQRIGFISTLILSVLLIISAVSLYIIGGQYISSVLFQRALIAANIDGNLEKAQSKINNVIKFGSSDRYYRFASELDLARINIFLSQSQENEDINKRRTEFQTLLGSAISNVQKAIKVDNKNYQNWSMLGIVYGSMVPFGVEGAYENAKQSYEKAITFNPHNPSLYLAFARLELLRPNANMKEAEKFISLALNEKNDYTEAIFLLSQIQVQSGDIQAAIKSAEAVAFLEPNNPIFLFQLGLLYSNVEDNEKTISALERAVALNNNYSNARYFLGINYFKTGRVEDAIEQFKIVSDLNPDNQEVKTIIQKLTKDEDPFGKNDINDDIIKRKTLPIEGE</sequence>
<feature type="transmembrane region" description="Helical" evidence="4">
    <location>
        <begin position="213"/>
        <end position="246"/>
    </location>
</feature>
<feature type="repeat" description="TPR" evidence="3">
    <location>
        <begin position="700"/>
        <end position="733"/>
    </location>
</feature>
<evidence type="ECO:0000256" key="1">
    <source>
        <dbReference type="ARBA" id="ARBA00022737"/>
    </source>
</evidence>
<dbReference type="InterPro" id="IPR011990">
    <property type="entry name" value="TPR-like_helical_dom_sf"/>
</dbReference>
<feature type="transmembrane region" description="Helical" evidence="4">
    <location>
        <begin position="183"/>
        <end position="201"/>
    </location>
</feature>
<feature type="transmembrane region" description="Helical" evidence="4">
    <location>
        <begin position="472"/>
        <end position="494"/>
    </location>
</feature>
<comment type="caution">
    <text evidence="5">The sequence shown here is derived from an EMBL/GenBank/DDBJ whole genome shotgun (WGS) entry which is preliminary data.</text>
</comment>
<feature type="transmembrane region" description="Helical" evidence="4">
    <location>
        <begin position="50"/>
        <end position="68"/>
    </location>
</feature>
<organism evidence="5 6">
    <name type="scientific">Candidatus Campbellbacteria bacterium RIFCSPLOWO2_02_35_12</name>
    <dbReference type="NCBI Taxonomy" id="1797580"/>
    <lineage>
        <taxon>Bacteria</taxon>
        <taxon>Candidatus Campbelliibacteriota</taxon>
    </lineage>
</organism>
<name>A0A1F5EH09_9BACT</name>
<feature type="transmembrane region" description="Helical" evidence="4">
    <location>
        <begin position="80"/>
        <end position="102"/>
    </location>
</feature>
<gene>
    <name evidence="5" type="ORF">A2Z61_00495</name>
</gene>
<feature type="transmembrane region" description="Helical" evidence="4">
    <location>
        <begin position="282"/>
        <end position="302"/>
    </location>
</feature>
<dbReference type="Pfam" id="PF14559">
    <property type="entry name" value="TPR_19"/>
    <property type="match status" value="1"/>
</dbReference>
<dbReference type="STRING" id="1797580.A2Z61_00495"/>
<keyword evidence="4" id="KW-0472">Membrane</keyword>
<dbReference type="Gene3D" id="1.25.40.10">
    <property type="entry name" value="Tetratricopeptide repeat domain"/>
    <property type="match status" value="2"/>
</dbReference>
<feature type="transmembrane region" description="Helical" evidence="4">
    <location>
        <begin position="138"/>
        <end position="162"/>
    </location>
</feature>
<evidence type="ECO:0000313" key="6">
    <source>
        <dbReference type="Proteomes" id="UP000186029"/>
    </source>
</evidence>
<dbReference type="PROSITE" id="PS50005">
    <property type="entry name" value="TPR"/>
    <property type="match status" value="2"/>
</dbReference>
<feature type="transmembrane region" description="Helical" evidence="4">
    <location>
        <begin position="433"/>
        <end position="451"/>
    </location>
</feature>
<reference evidence="5 6" key="1">
    <citation type="journal article" date="2016" name="Nat. Commun.">
        <title>Thousands of microbial genomes shed light on interconnected biogeochemical processes in an aquifer system.</title>
        <authorList>
            <person name="Anantharaman K."/>
            <person name="Brown C.T."/>
            <person name="Hug L.A."/>
            <person name="Sharon I."/>
            <person name="Castelle C.J."/>
            <person name="Probst A.J."/>
            <person name="Thomas B.C."/>
            <person name="Singh A."/>
            <person name="Wilkins M.J."/>
            <person name="Karaoz U."/>
            <person name="Brodie E.L."/>
            <person name="Williams K.H."/>
            <person name="Hubbard S.S."/>
            <person name="Banfield J.F."/>
        </authorList>
    </citation>
    <scope>NUCLEOTIDE SEQUENCE [LARGE SCALE GENOMIC DNA]</scope>
</reference>